<dbReference type="AlphaFoldDB" id="A0A0D0HKU1"/>
<feature type="domain" description="AB hydrolase-1" evidence="3">
    <location>
        <begin position="25"/>
        <end position="242"/>
    </location>
</feature>
<dbReference type="RefSeq" id="WP_021096139.1">
    <property type="nucleotide sequence ID" value="NZ_ANOC01000136.1"/>
</dbReference>
<comment type="caution">
    <text evidence="4">The sequence shown here is derived from an EMBL/GenBank/DDBJ whole genome shotgun (WGS) entry which is preliminary data.</text>
</comment>
<dbReference type="GO" id="GO:0006355">
    <property type="term" value="P:regulation of DNA-templated transcription"/>
    <property type="evidence" value="ECO:0007669"/>
    <property type="project" value="InterPro"/>
</dbReference>
<dbReference type="Proteomes" id="UP000032047">
    <property type="component" value="Unassembled WGS sequence"/>
</dbReference>
<name>A0A0D0HKU1_9BACL</name>
<dbReference type="InterPro" id="IPR016032">
    <property type="entry name" value="Sig_transdc_resp-reg_C-effctor"/>
</dbReference>
<dbReference type="InterPro" id="IPR029058">
    <property type="entry name" value="AB_hydrolase_fold"/>
</dbReference>
<dbReference type="Pfam" id="PF00561">
    <property type="entry name" value="Abhydrolase_1"/>
    <property type="match status" value="1"/>
</dbReference>
<dbReference type="GO" id="GO:0003677">
    <property type="term" value="F:DNA binding"/>
    <property type="evidence" value="ECO:0007669"/>
    <property type="project" value="InterPro"/>
</dbReference>
<dbReference type="Gene3D" id="1.10.10.10">
    <property type="entry name" value="Winged helix-like DNA-binding domain superfamily/Winged helix DNA-binding domain"/>
    <property type="match status" value="1"/>
</dbReference>
<reference evidence="4 5" key="1">
    <citation type="submission" date="2015-01" db="EMBL/GenBank/DDBJ databases">
        <title>Genome sequence of Anoxybacillus ayderensis strain AB04.</title>
        <authorList>
            <person name="Belduz A.O."/>
            <person name="Canakci S."/>
            <person name="Chan K.-G."/>
            <person name="Kahar U.M."/>
            <person name="Yaakob A.S."/>
            <person name="Chan C.S."/>
            <person name="Goh K.M."/>
        </authorList>
    </citation>
    <scope>NUCLEOTIDE SEQUENCE [LARGE SCALE GENOMIC DNA]</scope>
    <source>
        <strain evidence="4 5">AB04</strain>
    </source>
</reference>
<dbReference type="EMBL" id="JXTG01000038">
    <property type="protein sequence ID" value="KIP19912.1"/>
    <property type="molecule type" value="Genomic_DNA"/>
</dbReference>
<dbReference type="InterPro" id="IPR050266">
    <property type="entry name" value="AB_hydrolase_sf"/>
</dbReference>
<accession>A0A0D0HKU1</accession>
<sequence length="481" mass="56748">MGYCKVNDATIYYEYIPSNNPNAETIIFGHGLGLDSTTWKLIIPYLQDFHLLTFDFRDHGRTRSTSSEISWDILYKDFKELLNFLKIKHYHYVGHGLGGLFGVELFGTFGEKASSFSLLSTPCYYPKNVAQKGIEFRKKMLFSHFDNFVDFMIPQILYDRTNRKCQLIKEAYSRSNLARYIDWLKFIEQSLSLKKLGRITIPTLVLIGEFDINYPPSLITINANYFPQCKMYIIHEASNVIFVDQPKLVSEHLRIFFSKKQTFFNRSKERSCLPYLEELDNHLCSDESSSNLPLTIDFLHQFNIMYNFQKIEGQWNRRKAKEIMSYLAMFEKVSREKLIEVFWPDVPLSKAQNQLRVSLCHLRKILRDYSFILEITPQFVRISENYQCDVIALQQKLYQYQMTKNVHERLSIAVDILSNWTNNILEDFYDDWAIELKRKLENSLFSLLEDAYKLSIELNEPIIASQIENILKEDIEDMDID</sequence>
<dbReference type="InterPro" id="IPR000073">
    <property type="entry name" value="AB_hydrolase_1"/>
</dbReference>
<dbReference type="PANTHER" id="PTHR43798">
    <property type="entry name" value="MONOACYLGLYCEROL LIPASE"/>
    <property type="match status" value="1"/>
</dbReference>
<organism evidence="4 5">
    <name type="scientific">Anoxybacillus ayderensis</name>
    <dbReference type="NCBI Taxonomy" id="265546"/>
    <lineage>
        <taxon>Bacteria</taxon>
        <taxon>Bacillati</taxon>
        <taxon>Bacillota</taxon>
        <taxon>Bacilli</taxon>
        <taxon>Bacillales</taxon>
        <taxon>Anoxybacillaceae</taxon>
        <taxon>Anoxybacillus</taxon>
    </lineage>
</organism>
<evidence type="ECO:0000256" key="2">
    <source>
        <dbReference type="ARBA" id="ARBA00023163"/>
    </source>
</evidence>
<evidence type="ECO:0000313" key="4">
    <source>
        <dbReference type="EMBL" id="KIP19912.1"/>
    </source>
</evidence>
<dbReference type="SUPFAM" id="SSF46894">
    <property type="entry name" value="C-terminal effector domain of the bipartite response regulators"/>
    <property type="match status" value="1"/>
</dbReference>
<keyword evidence="4" id="KW-0808">Transferase</keyword>
<keyword evidence="1" id="KW-0805">Transcription regulation</keyword>
<evidence type="ECO:0000259" key="3">
    <source>
        <dbReference type="Pfam" id="PF00561"/>
    </source>
</evidence>
<dbReference type="PATRIC" id="fig|265546.4.peg.2929"/>
<gene>
    <name evidence="4" type="ORF">JV16_02944</name>
</gene>
<proteinExistence type="predicted"/>
<keyword evidence="5" id="KW-1185">Reference proteome</keyword>
<keyword evidence="2" id="KW-0804">Transcription</keyword>
<evidence type="ECO:0000313" key="5">
    <source>
        <dbReference type="Proteomes" id="UP000032047"/>
    </source>
</evidence>
<protein>
    <submittedName>
        <fullName evidence="4">Acetoin dehydrogenase E2 subunit dihydrolipoyllysine-residue acetyltransferase</fullName>
    </submittedName>
</protein>
<dbReference type="SUPFAM" id="SSF53474">
    <property type="entry name" value="alpha/beta-Hydrolases"/>
    <property type="match status" value="1"/>
</dbReference>
<evidence type="ECO:0000256" key="1">
    <source>
        <dbReference type="ARBA" id="ARBA00023015"/>
    </source>
</evidence>
<dbReference type="InterPro" id="IPR036388">
    <property type="entry name" value="WH-like_DNA-bd_sf"/>
</dbReference>
<dbReference type="Gene3D" id="3.40.50.1820">
    <property type="entry name" value="alpha/beta hydrolase"/>
    <property type="match status" value="1"/>
</dbReference>
<dbReference type="GO" id="GO:0016740">
    <property type="term" value="F:transferase activity"/>
    <property type="evidence" value="ECO:0007669"/>
    <property type="project" value="UniProtKB-KW"/>
</dbReference>